<keyword evidence="1" id="KW-0547">Nucleotide-binding</keyword>
<dbReference type="InterPro" id="IPR027417">
    <property type="entry name" value="P-loop_NTPase"/>
</dbReference>
<dbReference type="WormBase" id="SRAE_1000145400">
    <property type="protein sequence ID" value="SRP00837"/>
    <property type="gene ID" value="WBGene00258060"/>
</dbReference>
<keyword evidence="3" id="KW-1133">Transmembrane helix</keyword>
<dbReference type="PANTHER" id="PTHR31193">
    <property type="entry name" value="TRANSMEMBRANE PROTEIN C9ORF91"/>
    <property type="match status" value="1"/>
</dbReference>
<dbReference type="Gene3D" id="3.40.50.300">
    <property type="entry name" value="P-loop containing nucleotide triphosphate hydrolases"/>
    <property type="match status" value="1"/>
</dbReference>
<dbReference type="STRING" id="34506.A0A090L0C4"/>
<organism evidence="4">
    <name type="scientific">Strongyloides ratti</name>
    <name type="common">Parasitic roundworm</name>
    <dbReference type="NCBI Taxonomy" id="34506"/>
    <lineage>
        <taxon>Eukaryota</taxon>
        <taxon>Metazoa</taxon>
        <taxon>Ecdysozoa</taxon>
        <taxon>Nematoda</taxon>
        <taxon>Chromadorea</taxon>
        <taxon>Rhabditida</taxon>
        <taxon>Tylenchina</taxon>
        <taxon>Panagrolaimomorpha</taxon>
        <taxon>Strongyloidoidea</taxon>
        <taxon>Strongyloididae</taxon>
        <taxon>Strongyloides</taxon>
    </lineage>
</organism>
<proteinExistence type="predicted"/>
<keyword evidence="3" id="KW-0472">Membrane</keyword>
<reference evidence="4 5" key="1">
    <citation type="submission" date="2014-09" db="EMBL/GenBank/DDBJ databases">
        <authorList>
            <person name="Martin A.A."/>
        </authorList>
    </citation>
    <scope>NUCLEOTIDE SEQUENCE</scope>
    <source>
        <strain evidence="5">ED321</strain>
        <strain evidence="4">ED321 Heterogonic</strain>
    </source>
</reference>
<dbReference type="SUPFAM" id="SSF52540">
    <property type="entry name" value="P-loop containing nucleoside triphosphate hydrolases"/>
    <property type="match status" value="1"/>
</dbReference>
<keyword evidence="3" id="KW-0812">Transmembrane</keyword>
<gene>
    <name evidence="4 6 7" type="ORF">SRAE_1000145400</name>
</gene>
<dbReference type="EMBL" id="LN609528">
    <property type="protein sequence ID" value="CEF63190.1"/>
    <property type="molecule type" value="Genomic_DNA"/>
</dbReference>
<evidence type="ECO:0000256" key="1">
    <source>
        <dbReference type="ARBA" id="ARBA00022741"/>
    </source>
</evidence>
<dbReference type="InterPro" id="IPR028054">
    <property type="entry name" value="DUF4481"/>
</dbReference>
<accession>A0A090L0C4</accession>
<dbReference type="GO" id="GO:0005524">
    <property type="term" value="F:ATP binding"/>
    <property type="evidence" value="ECO:0007669"/>
    <property type="project" value="UniProtKB-KW"/>
</dbReference>
<name>A0A090L0C4_STRRB</name>
<evidence type="ECO:0000256" key="2">
    <source>
        <dbReference type="ARBA" id="ARBA00022840"/>
    </source>
</evidence>
<dbReference type="Proteomes" id="UP000035682">
    <property type="component" value="Unplaced"/>
</dbReference>
<keyword evidence="4" id="KW-0378">Hydrolase</keyword>
<feature type="transmembrane region" description="Helical" evidence="3">
    <location>
        <begin position="77"/>
        <end position="95"/>
    </location>
</feature>
<sequence length="474" mass="55276">MSLNEVQMSPDKDNGSIVGTVLPDKKSCFNCCGSNTFNDIEDLKRKTGLTNDFLLFHIRSITTDIRFTLFSTLFPKVLPLWCSGTILILLAVLYSSPDGGFPIFIFTIIWLAIFFVGLYGCIITRKFLRLGLAQCVMEVNLKLMKNNLLLYVNDCGDSFCIKYGLVFIKYNLNECHTETMKLIRIHNANQPIKIDIEEASLDKLATKYLIKHTQEYMKALFKGKLLFPRSPREGVSEFSPKHNATSCYFCNLLIKKNENIKYYSFDNFILSQNQLSDNSYKNNRIKWENFVKKSLEESDFNVVVIEDNFWFQSMRKPFIKFAKKLKVKIGLIYFNIPLLTCLERNSKRCDNENIDKETIVKIFNNTDLNNLDKNDYDFFFEINEDTNIDCVLDFLINLKTDKYLKSNKNVLEKTLLKSSKNAKDEREEMLRKSISVLVKEGYNFNDLKIIKDKMKNDYTWSDCLSTMKKYLSNH</sequence>
<dbReference type="AlphaFoldDB" id="A0A090L0C4"/>
<evidence type="ECO:0000313" key="4">
    <source>
        <dbReference type="EMBL" id="CEF63190.1"/>
    </source>
</evidence>
<dbReference type="CTD" id="36375555"/>
<evidence type="ECO:0000313" key="6">
    <source>
        <dbReference type="WBParaSite" id="SRAE_1000145400.1"/>
    </source>
</evidence>
<dbReference type="OMA" id="NECHTET"/>
<dbReference type="InterPro" id="IPR013641">
    <property type="entry name" value="KTI12/PSTK"/>
</dbReference>
<evidence type="ECO:0000256" key="3">
    <source>
        <dbReference type="SAM" id="Phobius"/>
    </source>
</evidence>
<protein>
    <submittedName>
        <fullName evidence="4 6">P-loop containing Nucleoside triphosphate hydrolase domain-containing protein</fullName>
    </submittedName>
</protein>
<dbReference type="GO" id="GO:0016787">
    <property type="term" value="F:hydrolase activity"/>
    <property type="evidence" value="ECO:0007669"/>
    <property type="project" value="UniProtKB-KW"/>
</dbReference>
<keyword evidence="2" id="KW-0067">ATP-binding</keyword>
<dbReference type="PANTHER" id="PTHR31193:SF1">
    <property type="entry name" value="TRANSMEMBRANE PROTEIN 268"/>
    <property type="match status" value="1"/>
</dbReference>
<keyword evidence="5" id="KW-1185">Reference proteome</keyword>
<reference evidence="6" key="2">
    <citation type="submission" date="2020-12" db="UniProtKB">
        <authorList>
            <consortium name="WormBaseParasite"/>
        </authorList>
    </citation>
    <scope>IDENTIFICATION</scope>
</reference>
<dbReference type="GeneID" id="36375555"/>
<evidence type="ECO:0000313" key="5">
    <source>
        <dbReference type="Proteomes" id="UP000035682"/>
    </source>
</evidence>
<dbReference type="RefSeq" id="XP_024502392.1">
    <property type="nucleotide sequence ID" value="XM_024648411.1"/>
</dbReference>
<evidence type="ECO:0000313" key="7">
    <source>
        <dbReference type="WormBase" id="SRAE_1000145400"/>
    </source>
</evidence>
<feature type="transmembrane region" description="Helical" evidence="3">
    <location>
        <begin position="101"/>
        <end position="122"/>
    </location>
</feature>
<dbReference type="WBParaSite" id="SRAE_1000145400.1">
    <property type="protein sequence ID" value="SRAE_1000145400.1"/>
    <property type="gene ID" value="WBGene00258060"/>
</dbReference>
<dbReference type="OrthoDB" id="8250049at2759"/>
<dbReference type="Pfam" id="PF08433">
    <property type="entry name" value="KTI12"/>
    <property type="match status" value="1"/>
</dbReference>